<evidence type="ECO:0000259" key="2">
    <source>
        <dbReference type="Pfam" id="PF00535"/>
    </source>
</evidence>
<organism evidence="3 4">
    <name type="scientific">Neisseria arctica</name>
    <dbReference type="NCBI Taxonomy" id="1470200"/>
    <lineage>
        <taxon>Bacteria</taxon>
        <taxon>Pseudomonadati</taxon>
        <taxon>Pseudomonadota</taxon>
        <taxon>Betaproteobacteria</taxon>
        <taxon>Neisseriales</taxon>
        <taxon>Neisseriaceae</taxon>
        <taxon>Neisseria</taxon>
    </lineage>
</organism>
<reference evidence="3 4" key="1">
    <citation type="submission" date="2014-11" db="EMBL/GenBank/DDBJ databases">
        <title>Genome of a novel goose pathogen.</title>
        <authorList>
            <person name="Hansen C.M."/>
            <person name="Hueffer K."/>
            <person name="Choi S.C."/>
        </authorList>
    </citation>
    <scope>NUCLEOTIDE SEQUENCE [LARGE SCALE GENOMIC DNA]</scope>
    <source>
        <strain evidence="3 4">KH1503</strain>
    </source>
</reference>
<gene>
    <name evidence="3" type="ORF">PL75_05740</name>
</gene>
<dbReference type="GO" id="GO:0016740">
    <property type="term" value="F:transferase activity"/>
    <property type="evidence" value="ECO:0007669"/>
    <property type="project" value="UniProtKB-KW"/>
</dbReference>
<dbReference type="SUPFAM" id="SSF53448">
    <property type="entry name" value="Nucleotide-diphospho-sugar transferases"/>
    <property type="match status" value="1"/>
</dbReference>
<dbReference type="RefSeq" id="WP_047760972.1">
    <property type="nucleotide sequence ID" value="NZ_CP091510.1"/>
</dbReference>
<proteinExistence type="inferred from homology"/>
<evidence type="ECO:0000313" key="3">
    <source>
        <dbReference type="EMBL" id="KLT72798.1"/>
    </source>
</evidence>
<dbReference type="EMBL" id="JTDO01000008">
    <property type="protein sequence ID" value="KLT72798.1"/>
    <property type="molecule type" value="Genomic_DNA"/>
</dbReference>
<dbReference type="AlphaFoldDB" id="A0A0J1C3C2"/>
<dbReference type="PANTHER" id="PTHR43630:SF2">
    <property type="entry name" value="GLYCOSYLTRANSFERASE"/>
    <property type="match status" value="1"/>
</dbReference>
<dbReference type="STRING" id="1470200.PL75_05740"/>
<dbReference type="Pfam" id="PF00535">
    <property type="entry name" value="Glycos_transf_2"/>
    <property type="match status" value="1"/>
</dbReference>
<dbReference type="OrthoDB" id="9815923at2"/>
<comment type="similarity">
    <text evidence="1">Belongs to the glycosyltransferase 2 family. WaaE/KdtX subfamily.</text>
</comment>
<dbReference type="InterPro" id="IPR029044">
    <property type="entry name" value="Nucleotide-diphossugar_trans"/>
</dbReference>
<keyword evidence="3" id="KW-0808">Transferase</keyword>
<dbReference type="CDD" id="cd02511">
    <property type="entry name" value="Beta4Glucosyltransferase"/>
    <property type="match status" value="1"/>
</dbReference>
<dbReference type="Proteomes" id="UP000036027">
    <property type="component" value="Unassembled WGS sequence"/>
</dbReference>
<feature type="domain" description="Glycosyltransferase 2-like" evidence="2">
    <location>
        <begin position="10"/>
        <end position="109"/>
    </location>
</feature>
<dbReference type="PATRIC" id="fig|1470200.3.peg.2350"/>
<dbReference type="PANTHER" id="PTHR43630">
    <property type="entry name" value="POLY-BETA-1,6-N-ACETYL-D-GLUCOSAMINE SYNTHASE"/>
    <property type="match status" value="1"/>
</dbReference>
<dbReference type="Gene3D" id="3.90.550.10">
    <property type="entry name" value="Spore Coat Polysaccharide Biosynthesis Protein SpsA, Chain A"/>
    <property type="match status" value="1"/>
</dbReference>
<protein>
    <submittedName>
        <fullName evidence="3">Group 2 glycosyl transferase</fullName>
    </submittedName>
</protein>
<accession>A0A0J1C3C2</accession>
<comment type="caution">
    <text evidence="3">The sequence shown here is derived from an EMBL/GenBank/DDBJ whole genome shotgun (WGS) entry which is preliminary data.</text>
</comment>
<name>A0A0J1C3C2_9NEIS</name>
<dbReference type="InterPro" id="IPR001173">
    <property type="entry name" value="Glyco_trans_2-like"/>
</dbReference>
<evidence type="ECO:0000313" key="4">
    <source>
        <dbReference type="Proteomes" id="UP000036027"/>
    </source>
</evidence>
<evidence type="ECO:0000256" key="1">
    <source>
        <dbReference type="ARBA" id="ARBA00038494"/>
    </source>
</evidence>
<keyword evidence="4" id="KW-1185">Reference proteome</keyword>
<sequence>MSNLSEQLTIALITKNEAHHLPECLKSVQDLGGSMVIIDSGSTDETPEIARQFGAEFHVFPDWQGFGRQRNRAHQFIQTPWVLWLDADERLSATTRQDIIQQISQIQPDGKTLFSINRLSMVYGREIRHSGWYPDRVVRCYPVKYTQYSDDLVHESVVVPNGAKVVELKGDVLHYTYADIAQFMRKSAQYAQLWAQQKKQQGKKVHLHTAVIHGAMNFLKTYVLKAGFLDGKQGFLLATLSAYSVFCKYAQLWVLNHERK</sequence>